<dbReference type="PANTHER" id="PTHR12066">
    <property type="entry name" value="TELOMERASE REVERSE TRANSCRIPTASE"/>
    <property type="match status" value="1"/>
</dbReference>
<evidence type="ECO:0000256" key="12">
    <source>
        <dbReference type="ARBA" id="ARBA00048173"/>
    </source>
</evidence>
<dbReference type="GO" id="GO:0000333">
    <property type="term" value="C:telomerase catalytic core complex"/>
    <property type="evidence" value="ECO:0007669"/>
    <property type="project" value="TreeGrafter"/>
</dbReference>
<evidence type="ECO:0000313" key="15">
    <source>
        <dbReference type="EMBL" id="EDP44149.1"/>
    </source>
</evidence>
<dbReference type="EC" id="2.7.7.49" evidence="2 13"/>
<keyword evidence="16" id="KW-1185">Reference proteome</keyword>
<gene>
    <name evidence="15" type="ORF">MGL_1546</name>
</gene>
<keyword evidence="5 13" id="KW-0808">Transferase</keyword>
<dbReference type="Gene3D" id="1.10.357.90">
    <property type="match status" value="1"/>
</dbReference>
<dbReference type="OMA" id="FDTIPQE"/>
<dbReference type="SMART" id="SM00975">
    <property type="entry name" value="Telomerase_RBD"/>
    <property type="match status" value="1"/>
</dbReference>
<dbReference type="PROSITE" id="PS50878">
    <property type="entry name" value="RT_POL"/>
    <property type="match status" value="1"/>
</dbReference>
<dbReference type="GO" id="GO:0070034">
    <property type="term" value="F:telomerase RNA binding"/>
    <property type="evidence" value="ECO:0007669"/>
    <property type="project" value="TreeGrafter"/>
</dbReference>
<dbReference type="GeneID" id="5855670"/>
<dbReference type="GO" id="GO:0000781">
    <property type="term" value="C:chromosome, telomeric region"/>
    <property type="evidence" value="ECO:0007669"/>
    <property type="project" value="UniProtKB-SubCell"/>
</dbReference>
<evidence type="ECO:0000256" key="5">
    <source>
        <dbReference type="ARBA" id="ARBA00022679"/>
    </source>
</evidence>
<evidence type="ECO:0000256" key="10">
    <source>
        <dbReference type="ARBA" id="ARBA00022918"/>
    </source>
</evidence>
<feature type="domain" description="Reverse transcriptase" evidence="14">
    <location>
        <begin position="512"/>
        <end position="837"/>
    </location>
</feature>
<dbReference type="SUPFAM" id="SSF56672">
    <property type="entry name" value="DNA/RNA polymerases"/>
    <property type="match status" value="1"/>
</dbReference>
<dbReference type="Proteomes" id="UP000008837">
    <property type="component" value="Unassembled WGS sequence"/>
</dbReference>
<dbReference type="VEuPathDB" id="FungiDB:MGL_1546"/>
<dbReference type="STRING" id="425265.A8PXX5"/>
<evidence type="ECO:0000256" key="9">
    <source>
        <dbReference type="ARBA" id="ARBA00022895"/>
    </source>
</evidence>
<comment type="function">
    <text evidence="13">Telomerase is a ribonucleoprotein enzyme essential for the replication of chromosome termini in most eukaryotes. It elongates telomeres. It is a reverse transcriptase that adds simple sequence repeats to chromosome ends by copying a template sequence within the RNA component of the enzyme.</text>
</comment>
<keyword evidence="8 13" id="KW-0460">Magnesium</keyword>
<dbReference type="AlphaFoldDB" id="A8PXX5"/>
<comment type="caution">
    <text evidence="15">The sequence shown here is derived from an EMBL/GenBank/DDBJ whole genome shotgun (WGS) entry which is preliminary data.</text>
</comment>
<evidence type="ECO:0000256" key="4">
    <source>
        <dbReference type="ARBA" id="ARBA00022454"/>
    </source>
</evidence>
<dbReference type="EMBL" id="AAYY01000004">
    <property type="protein sequence ID" value="EDP44149.1"/>
    <property type="molecule type" value="Genomic_DNA"/>
</dbReference>
<dbReference type="InParanoid" id="A8PXX5"/>
<dbReference type="PRINTS" id="PR01365">
    <property type="entry name" value="TELOMERASERT"/>
</dbReference>
<dbReference type="GO" id="GO:0007004">
    <property type="term" value="P:telomere maintenance via telomerase"/>
    <property type="evidence" value="ECO:0007669"/>
    <property type="project" value="TreeGrafter"/>
</dbReference>
<dbReference type="PANTHER" id="PTHR12066:SF0">
    <property type="entry name" value="TELOMERASE REVERSE TRANSCRIPTASE"/>
    <property type="match status" value="1"/>
</dbReference>
<evidence type="ECO:0000256" key="11">
    <source>
        <dbReference type="ARBA" id="ARBA00023242"/>
    </source>
</evidence>
<comment type="similarity">
    <text evidence="1 13">Belongs to the reverse transcriptase family. Telomerase subfamily.</text>
</comment>
<keyword evidence="6 13" id="KW-0548">Nucleotidyltransferase</keyword>
<keyword evidence="10 13" id="KW-0695">RNA-directed DNA polymerase</keyword>
<accession>A8PXX5</accession>
<proteinExistence type="inferred from homology"/>
<comment type="subcellular location">
    <subcellularLocation>
        <location evidence="13">Nucleus</location>
    </subcellularLocation>
    <subcellularLocation>
        <location evidence="13">Chromosome</location>
        <location evidence="13">Telomere</location>
    </subcellularLocation>
</comment>
<evidence type="ECO:0000256" key="2">
    <source>
        <dbReference type="ARBA" id="ARBA00012493"/>
    </source>
</evidence>
<evidence type="ECO:0000256" key="13">
    <source>
        <dbReference type="RuleBase" id="RU365061"/>
    </source>
</evidence>
<dbReference type="InterPro" id="IPR043502">
    <property type="entry name" value="DNA/RNA_pol_sf"/>
</dbReference>
<keyword evidence="11 13" id="KW-0539">Nucleus</keyword>
<evidence type="ECO:0000256" key="6">
    <source>
        <dbReference type="ARBA" id="ARBA00022695"/>
    </source>
</evidence>
<evidence type="ECO:0000256" key="8">
    <source>
        <dbReference type="ARBA" id="ARBA00022842"/>
    </source>
</evidence>
<evidence type="ECO:0000313" key="16">
    <source>
        <dbReference type="Proteomes" id="UP000008837"/>
    </source>
</evidence>
<evidence type="ECO:0000256" key="1">
    <source>
        <dbReference type="ARBA" id="ARBA00008001"/>
    </source>
</evidence>
<sequence length="1023" mass="116254">MNPVTPGLVARHLLPTYYAKVVPLRTYLSEVSPSSLVPCNESFHDAATDSAAWQLILDGLVAMPNGIDAPSSREGGYGLDSLNHVDNHAAVLHNVLEQAQYAIYTQRRRDILLLGFHYSAGRLVRTHWNSIVQTFLENPAWHLLLQRMGSTAFMRLLCSTAYFFPAAPDHDCYVQMWGIPLTELPPPSTSVEKMTPSRSVHAAQIYLRRSRLFHARATHVYRYGIALGLPPTHAFHLPMRWSQMSHMERRMHTARILRDMMPHDFGYPFGWERAHPTHSPRRRRWPKGLGCLSRFVACMLRRHDKCRYDMILDACCPTVLPRGRVLRARRMEVVSQFAGLDPQAASASTSTTPGSTCASALSAPYVPHGMPPFLHYATPPGRVVWFVCVVLRKLLPSAMVGSQHNWAIIRRAVHQFVHARRFERVTLHDTLQGFKSRDCGAWLAHRDPTQTQMRLCSWMWWLMDALVLPLLRTSFYATETAVFRRRVLYFRQDVWVRVTTPLIRDLCTQRFSRVSAVPRDGRVPYATVRLLPKETAVRPIINLGRRPQGFGRSINAQLQNALAVLTYESTQQSHMCGAAISSVKAMYAKLKMYKDHVFSHGSRRLYLVRADIRAAFDSLHHTRLLELVRMLLPRHATYVIQRYAQVRPGIGLIRRCHTRRAYPAETSPAFMKHAAEQPSRHAVLVDGITYTTVSATDVMKQVEAHVKQTFVRFGDALYRQTTGIPQGSILSTLLCNLVLADAERTYLYTESRPGAKEQPVSDADDCLLRFTDDFLYLTPSLERAQRMCVALHAGFPLHGCQVAREKSLVNFDAYLPDGYVVRRVAPHVPFPWCGVCIDPTTLALLPDPDRDPHHLGDTLTIRRITGLAPMLLHAMHARTRFMFTDTHLNTTDGAYTNLLEGFVVAAAKLHVYLRSMTHVHVLHVQRSVVRAVRSIYPMVRASLREAQVSFSTVSDVQLRRDCIEWLGFFAFARVLQRWQVHSALASAFANYMQAPQYARARGKIGRLAISAWTTHRQRIAQMT</sequence>
<evidence type="ECO:0000256" key="3">
    <source>
        <dbReference type="ARBA" id="ARBA00016182"/>
    </source>
</evidence>
<protein>
    <recommendedName>
        <fullName evidence="3 13">Telomerase reverse transcriptase</fullName>
        <ecNumber evidence="2 13">2.7.7.49</ecNumber>
    </recommendedName>
    <alternativeName>
        <fullName evidence="13">Telomerase catalytic subunit</fullName>
    </alternativeName>
</protein>
<dbReference type="OrthoDB" id="289721at2759"/>
<keyword evidence="4 13" id="KW-0158">Chromosome</keyword>
<dbReference type="CDD" id="cd01648">
    <property type="entry name" value="TERT"/>
    <property type="match status" value="1"/>
</dbReference>
<evidence type="ECO:0000256" key="7">
    <source>
        <dbReference type="ARBA" id="ARBA00022723"/>
    </source>
</evidence>
<keyword evidence="7 13" id="KW-0479">Metal-binding</keyword>
<dbReference type="InterPro" id="IPR003545">
    <property type="entry name" value="Telomerase_RT"/>
</dbReference>
<dbReference type="RefSeq" id="XP_001731363.1">
    <property type="nucleotide sequence ID" value="XM_001731311.1"/>
</dbReference>
<reference evidence="15 16" key="1">
    <citation type="journal article" date="2007" name="Proc. Natl. Acad. Sci. U.S.A.">
        <title>Dandruff-associated Malassezia genomes reveal convergent and divergent virulence traits shared with plant and human fungal pathogens.</title>
        <authorList>
            <person name="Xu J."/>
            <person name="Saunders C.W."/>
            <person name="Hu P."/>
            <person name="Grant R.A."/>
            <person name="Boekhout T."/>
            <person name="Kuramae E.E."/>
            <person name="Kronstad J.W."/>
            <person name="Deangelis Y.M."/>
            <person name="Reeder N.L."/>
            <person name="Johnstone K.R."/>
            <person name="Leland M."/>
            <person name="Fieno A.M."/>
            <person name="Begley W.M."/>
            <person name="Sun Y."/>
            <person name="Lacey M.P."/>
            <person name="Chaudhary T."/>
            <person name="Keough T."/>
            <person name="Chu L."/>
            <person name="Sears R."/>
            <person name="Yuan B."/>
            <person name="Dawson T.L.Jr."/>
        </authorList>
    </citation>
    <scope>NUCLEOTIDE SEQUENCE [LARGE SCALE GENOMIC DNA]</scope>
    <source>
        <strain evidence="16">ATCC MYA-4612 / CBS 7966</strain>
    </source>
</reference>
<dbReference type="InterPro" id="IPR021891">
    <property type="entry name" value="Telomerase_RBD"/>
</dbReference>
<dbReference type="KEGG" id="mgl:MGL_1546"/>
<dbReference type="GO" id="GO:0042162">
    <property type="term" value="F:telomeric DNA binding"/>
    <property type="evidence" value="ECO:0007669"/>
    <property type="project" value="TreeGrafter"/>
</dbReference>
<name>A8PXX5_MALGO</name>
<dbReference type="GO" id="GO:0046872">
    <property type="term" value="F:metal ion binding"/>
    <property type="evidence" value="ECO:0007669"/>
    <property type="project" value="UniProtKB-KW"/>
</dbReference>
<dbReference type="Pfam" id="PF12009">
    <property type="entry name" value="Telomerase_RBD"/>
    <property type="match status" value="1"/>
</dbReference>
<dbReference type="FunCoup" id="A8PXX5">
    <property type="interactions" value="105"/>
</dbReference>
<dbReference type="Gene3D" id="1.10.132.70">
    <property type="match status" value="1"/>
</dbReference>
<organism evidence="15 16">
    <name type="scientific">Malassezia globosa (strain ATCC MYA-4612 / CBS 7966)</name>
    <name type="common">Dandruff-associated fungus</name>
    <dbReference type="NCBI Taxonomy" id="425265"/>
    <lineage>
        <taxon>Eukaryota</taxon>
        <taxon>Fungi</taxon>
        <taxon>Dikarya</taxon>
        <taxon>Basidiomycota</taxon>
        <taxon>Ustilaginomycotina</taxon>
        <taxon>Malasseziomycetes</taxon>
        <taxon>Malasseziales</taxon>
        <taxon>Malasseziaceae</taxon>
        <taxon>Malassezia</taxon>
    </lineage>
</organism>
<evidence type="ECO:0000259" key="14">
    <source>
        <dbReference type="PROSITE" id="PS50878"/>
    </source>
</evidence>
<dbReference type="InterPro" id="IPR000477">
    <property type="entry name" value="RT_dom"/>
</dbReference>
<dbReference type="GO" id="GO:0003720">
    <property type="term" value="F:telomerase activity"/>
    <property type="evidence" value="ECO:0007669"/>
    <property type="project" value="InterPro"/>
</dbReference>
<comment type="catalytic activity">
    <reaction evidence="12 13">
        <text>DNA(n) + a 2'-deoxyribonucleoside 5'-triphosphate = DNA(n+1) + diphosphate</text>
        <dbReference type="Rhea" id="RHEA:22508"/>
        <dbReference type="Rhea" id="RHEA-COMP:17339"/>
        <dbReference type="Rhea" id="RHEA-COMP:17340"/>
        <dbReference type="ChEBI" id="CHEBI:33019"/>
        <dbReference type="ChEBI" id="CHEBI:61560"/>
        <dbReference type="ChEBI" id="CHEBI:173112"/>
        <dbReference type="EC" id="2.7.7.49"/>
    </reaction>
</comment>
<keyword evidence="9 13" id="KW-0779">Telomere</keyword>